<keyword evidence="1" id="KW-0106">Calcium</keyword>
<dbReference type="InterPro" id="IPR002048">
    <property type="entry name" value="EF_hand_dom"/>
</dbReference>
<protein>
    <recommendedName>
        <fullName evidence="3">EF-hand domain-containing protein</fullName>
    </recommendedName>
</protein>
<feature type="region of interest" description="Disordered" evidence="2">
    <location>
        <begin position="793"/>
        <end position="829"/>
    </location>
</feature>
<dbReference type="SUPFAM" id="SSF47473">
    <property type="entry name" value="EF-hand"/>
    <property type="match status" value="1"/>
</dbReference>
<evidence type="ECO:0000313" key="4">
    <source>
        <dbReference type="EMBL" id="CAK0862617.1"/>
    </source>
</evidence>
<dbReference type="InterPro" id="IPR018247">
    <property type="entry name" value="EF_Hand_1_Ca_BS"/>
</dbReference>
<dbReference type="SMART" id="SM00054">
    <property type="entry name" value="EFh"/>
    <property type="match status" value="2"/>
</dbReference>
<feature type="domain" description="EF-hand" evidence="3">
    <location>
        <begin position="139"/>
        <end position="174"/>
    </location>
</feature>
<evidence type="ECO:0000256" key="2">
    <source>
        <dbReference type="SAM" id="MobiDB-lite"/>
    </source>
</evidence>
<dbReference type="Pfam" id="PF13499">
    <property type="entry name" value="EF-hand_7"/>
    <property type="match status" value="1"/>
</dbReference>
<feature type="region of interest" description="Disordered" evidence="2">
    <location>
        <begin position="173"/>
        <end position="208"/>
    </location>
</feature>
<feature type="compositionally biased region" description="Basic and acidic residues" evidence="2">
    <location>
        <begin position="675"/>
        <end position="685"/>
    </location>
</feature>
<gene>
    <name evidence="4" type="ORF">PCOR1329_LOCUS50980</name>
</gene>
<name>A0ABN9URI6_9DINO</name>
<keyword evidence="5" id="KW-1185">Reference proteome</keyword>
<dbReference type="Gene3D" id="1.10.238.10">
    <property type="entry name" value="EF-hand"/>
    <property type="match status" value="1"/>
</dbReference>
<dbReference type="CDD" id="cd00051">
    <property type="entry name" value="EFh"/>
    <property type="match status" value="1"/>
</dbReference>
<feature type="region of interest" description="Disordered" evidence="2">
    <location>
        <begin position="1"/>
        <end position="35"/>
    </location>
</feature>
<reference evidence="4" key="1">
    <citation type="submission" date="2023-10" db="EMBL/GenBank/DDBJ databases">
        <authorList>
            <person name="Chen Y."/>
            <person name="Shah S."/>
            <person name="Dougan E. K."/>
            <person name="Thang M."/>
            <person name="Chan C."/>
        </authorList>
    </citation>
    <scope>NUCLEOTIDE SEQUENCE [LARGE SCALE GENOMIC DNA]</scope>
</reference>
<sequence>AELLSSRPSGGPPRGACAEQAAAATPRLAPETASVGSAGARHAAIAAQPGAEQLTELNTGIITCSEECVAADSEGDQAWHVLFRPGGEEDLQTLRDVFQACDANSDGSINLRELIKACRQRPEVATFFGLPSEIHQEGPSRPAVMEFFQGADADNDREITWEELCRFWRERRPATSSASPAPLSPPPQEAAEAARFGERASDEPAWGGGVGDGAVLTVAPTPRTEIAGLRQQLAAARASEQRLLQAAEQSEELQRAQAQLQVMDLIRAAMYSMAKPQRANHPRGIIGRLYSLCGPSPLMQRAADQLGGLAPAELGAAIGRLASSGSNSCACHFDSSPLDEGLLAILRVQLDRCGPDHLHCPRAPQCGPSACGLLVAAGLGLLLGAACTLGLQAALAGRARTPVAAPAAEQPVVLVDYPEDPNPTWHRRLLLHELGPGRWVCATPGFSVQVLDLTGHRVLPLARSAPWPAQVRGDVCCFDPLTLDRRDDLFLRDGQLARVIADGSMIGDRAVVRGEIGLYHIDEAAGEWVPTTNLATDPKFADWPFEGPSAARELITDVAAAGLELHLYPTWWESRGGVKSQGSVAREVRLGFDYLRIMQSYDQLNLQALASAELRCRRVIVRQRAARRNPKAPDFTGLEKVAQSNFDESGGLRVTEFDKYMAEQQKTSGTVLKSPRQDLEEQGNEKKRKAGRILGSGKPSASLNREVLTSHCDSFPLPLRAFDGVGGGGDRAVSFRLPTRAGDLPSAAALAADAATALNSMSASRVGRPLQLRRPRPTKQVVASAQQSILDRVAGRVDDQRPPPPEEDLSNALPEPLKCTDMRPTSDATSRVPIQLERLKILKNDTAPKEVLGVAGADAHRLRADPWRRIERRPERAGAGGPPPRPCADPRLRQSRRLLKELVTTLYRGNLAVFRLIVDARVPNHWHRRPPHSYLATPGAASALHLGDEPWNQELLLLELRGAAVDLQAGISEVFDVVDGKGIWAPVAAEDAGIFYEPMVNVLSGRGYTLWDNVEGDPNLDMVGFELQGAKFSWRQRRCRFWRLWHALWQLELLPGCAGEVTRIVLGHLVNFFTQARPPLSGHAIHAGVFGKHELHDVCQRRERWRFADAREEEGPGLAGAQSGLAADFRELGADPEVEDSGWLGANAGDRPARRAARASNLVPVEAMKAVEAGPPRPRVTGIAPALPDSMAAPGRWQGPLVGARQRREAIHVEEARIALTGLYHAARDSASHGGVVLSLGDNLSGVLATERGRAHGPALSVICRRAAAVEPGAEVKWARRYVETARNPTDSDSRLAERGLLAPGEALRGGRLAARLGRLRGAAGEAAAGADSAAACPAPRPPGAGGGLGRGGVLEIFSGCSRLSGARRAAGLRILRRVGSSAGLQFNVLDVGAQQRIIQWVVWGHVGHAHLAPPCARWSVANDAGSKDSEGSRAGLGCVDFTVKVLKARHKSGAFVSLENLASSRLLKYPPFASMFNKMRCESIEYHCCRYEAPYKKPTAFVPNLPGLKRALGRSALRRDGEPLLDPRWERELAAAARVAQPEPLADPSCPRRFAIGWGRAAGHRLCGDSAERRRFALRSLGWAAGEPGELLGKIVVAPGQESYLKQRSVGPATLRVYQRECDDLTARWKAQHLAVETPEARDKALEGYLDKLCFDGEPSSRASNAIHALMFHIDEVRA</sequence>
<dbReference type="PROSITE" id="PS00018">
    <property type="entry name" value="EF_HAND_1"/>
    <property type="match status" value="2"/>
</dbReference>
<dbReference type="EMBL" id="CAUYUJ010016176">
    <property type="protein sequence ID" value="CAK0862617.1"/>
    <property type="molecule type" value="Genomic_DNA"/>
</dbReference>
<evidence type="ECO:0000256" key="1">
    <source>
        <dbReference type="ARBA" id="ARBA00022837"/>
    </source>
</evidence>
<dbReference type="Proteomes" id="UP001189429">
    <property type="component" value="Unassembled WGS sequence"/>
</dbReference>
<dbReference type="PROSITE" id="PS50222">
    <property type="entry name" value="EF_HAND_2"/>
    <property type="match status" value="2"/>
</dbReference>
<evidence type="ECO:0000313" key="5">
    <source>
        <dbReference type="Proteomes" id="UP001189429"/>
    </source>
</evidence>
<accession>A0ABN9URI6</accession>
<comment type="caution">
    <text evidence="4">The sequence shown here is derived from an EMBL/GenBank/DDBJ whole genome shotgun (WGS) entry which is preliminary data.</text>
</comment>
<feature type="region of interest" description="Disordered" evidence="2">
    <location>
        <begin position="666"/>
        <end position="700"/>
    </location>
</feature>
<feature type="region of interest" description="Disordered" evidence="2">
    <location>
        <begin position="871"/>
        <end position="890"/>
    </location>
</feature>
<proteinExistence type="predicted"/>
<evidence type="ECO:0000259" key="3">
    <source>
        <dbReference type="PROSITE" id="PS50222"/>
    </source>
</evidence>
<feature type="non-terminal residue" evidence="4">
    <location>
        <position position="1"/>
    </location>
</feature>
<dbReference type="InterPro" id="IPR011992">
    <property type="entry name" value="EF-hand-dom_pair"/>
</dbReference>
<organism evidence="4 5">
    <name type="scientific">Prorocentrum cordatum</name>
    <dbReference type="NCBI Taxonomy" id="2364126"/>
    <lineage>
        <taxon>Eukaryota</taxon>
        <taxon>Sar</taxon>
        <taxon>Alveolata</taxon>
        <taxon>Dinophyceae</taxon>
        <taxon>Prorocentrales</taxon>
        <taxon>Prorocentraceae</taxon>
        <taxon>Prorocentrum</taxon>
    </lineage>
</organism>
<feature type="domain" description="EF-hand" evidence="3">
    <location>
        <begin position="89"/>
        <end position="124"/>
    </location>
</feature>